<comment type="domain">
    <text evidence="6">Contains large globular domains required for ATP hydrolysis at each terminus and a third globular domain forming a flexible hinge near the middle of the molecule. These domains are separated by coiled-coil structures.</text>
</comment>
<dbReference type="EMBL" id="BMQL01000001">
    <property type="protein sequence ID" value="GGQ92368.1"/>
    <property type="molecule type" value="Genomic_DNA"/>
</dbReference>
<dbReference type="GO" id="GO:0007059">
    <property type="term" value="P:chromosome segregation"/>
    <property type="evidence" value="ECO:0007669"/>
    <property type="project" value="UniProtKB-UniRule"/>
</dbReference>
<keyword evidence="3 6" id="KW-0067">ATP-binding</keyword>
<dbReference type="RefSeq" id="WP_189087462.1">
    <property type="nucleotide sequence ID" value="NZ_BMQL01000001.1"/>
</dbReference>
<dbReference type="InterPro" id="IPR036277">
    <property type="entry name" value="SMC_hinge_sf"/>
</dbReference>
<dbReference type="HAMAP" id="MF_01894">
    <property type="entry name" value="Smc_prok"/>
    <property type="match status" value="1"/>
</dbReference>
<comment type="caution">
    <text evidence="9">The sequence shown here is derived from an EMBL/GenBank/DDBJ whole genome shotgun (WGS) entry which is preliminary data.</text>
</comment>
<dbReference type="Proteomes" id="UP000603865">
    <property type="component" value="Unassembled WGS sequence"/>
</dbReference>
<feature type="compositionally biased region" description="Low complexity" evidence="7">
    <location>
        <begin position="370"/>
        <end position="380"/>
    </location>
</feature>
<dbReference type="Gene3D" id="3.30.70.1620">
    <property type="match status" value="1"/>
</dbReference>
<dbReference type="InterPro" id="IPR027417">
    <property type="entry name" value="P-loop_NTPase"/>
</dbReference>
<keyword evidence="2 6" id="KW-0547">Nucleotide-binding</keyword>
<evidence type="ECO:0000256" key="2">
    <source>
        <dbReference type="ARBA" id="ARBA00022741"/>
    </source>
</evidence>
<evidence type="ECO:0000256" key="1">
    <source>
        <dbReference type="ARBA" id="ARBA00022490"/>
    </source>
</evidence>
<accession>A0A918BTY1</accession>
<reference evidence="9" key="2">
    <citation type="submission" date="2020-09" db="EMBL/GenBank/DDBJ databases">
        <authorList>
            <person name="Sun Q."/>
            <person name="Ohkuma M."/>
        </authorList>
    </citation>
    <scope>NUCLEOTIDE SEQUENCE</scope>
    <source>
        <strain evidence="9">JCM 31311</strain>
    </source>
</reference>
<feature type="coiled-coil region" evidence="6">
    <location>
        <begin position="231"/>
        <end position="300"/>
    </location>
</feature>
<keyword evidence="1 6" id="KW-0963">Cytoplasm</keyword>
<feature type="region of interest" description="Disordered" evidence="7">
    <location>
        <begin position="363"/>
        <end position="385"/>
    </location>
</feature>
<dbReference type="GO" id="GO:0005694">
    <property type="term" value="C:chromosome"/>
    <property type="evidence" value="ECO:0007669"/>
    <property type="project" value="InterPro"/>
</dbReference>
<dbReference type="GO" id="GO:0003677">
    <property type="term" value="F:DNA binding"/>
    <property type="evidence" value="ECO:0007669"/>
    <property type="project" value="UniProtKB-UniRule"/>
</dbReference>
<dbReference type="InterPro" id="IPR003395">
    <property type="entry name" value="RecF/RecN/SMC_N"/>
</dbReference>
<feature type="binding site" evidence="6">
    <location>
        <begin position="31"/>
        <end position="38"/>
    </location>
    <ligand>
        <name>ATP</name>
        <dbReference type="ChEBI" id="CHEBI:30616"/>
    </ligand>
</feature>
<comment type="function">
    <text evidence="6">Required for chromosome condensation and partitioning.</text>
</comment>
<evidence type="ECO:0000313" key="10">
    <source>
        <dbReference type="Proteomes" id="UP000603865"/>
    </source>
</evidence>
<evidence type="ECO:0000256" key="3">
    <source>
        <dbReference type="ARBA" id="ARBA00022840"/>
    </source>
</evidence>
<comment type="subcellular location">
    <subcellularLocation>
        <location evidence="6">Cytoplasm</location>
    </subcellularLocation>
</comment>
<dbReference type="InterPro" id="IPR010935">
    <property type="entry name" value="SMC_hinge"/>
</dbReference>
<keyword evidence="10" id="KW-1185">Reference proteome</keyword>
<evidence type="ECO:0000313" key="9">
    <source>
        <dbReference type="EMBL" id="GGQ92368.1"/>
    </source>
</evidence>
<dbReference type="InterPro" id="IPR024704">
    <property type="entry name" value="SMC"/>
</dbReference>
<dbReference type="SUPFAM" id="SSF75553">
    <property type="entry name" value="Smc hinge domain"/>
    <property type="match status" value="1"/>
</dbReference>
<dbReference type="GO" id="GO:0016887">
    <property type="term" value="F:ATP hydrolysis activity"/>
    <property type="evidence" value="ECO:0007669"/>
    <property type="project" value="InterPro"/>
</dbReference>
<keyword evidence="4 6" id="KW-0175">Coiled coil</keyword>
<dbReference type="GO" id="GO:0006260">
    <property type="term" value="P:DNA replication"/>
    <property type="evidence" value="ECO:0007669"/>
    <property type="project" value="UniProtKB-UniRule"/>
</dbReference>
<dbReference type="AlphaFoldDB" id="A0A918BTY1"/>
<evidence type="ECO:0000256" key="6">
    <source>
        <dbReference type="HAMAP-Rule" id="MF_01894"/>
    </source>
</evidence>
<evidence type="ECO:0000256" key="5">
    <source>
        <dbReference type="ARBA" id="ARBA00023125"/>
    </source>
</evidence>
<comment type="subunit">
    <text evidence="6">Homodimer.</text>
</comment>
<reference evidence="9" key="1">
    <citation type="journal article" date="2014" name="Int. J. Syst. Evol. Microbiol.">
        <title>Complete genome sequence of Corynebacterium casei LMG S-19264T (=DSM 44701T), isolated from a smear-ripened cheese.</title>
        <authorList>
            <consortium name="US DOE Joint Genome Institute (JGI-PGF)"/>
            <person name="Walter F."/>
            <person name="Albersmeier A."/>
            <person name="Kalinowski J."/>
            <person name="Ruckert C."/>
        </authorList>
    </citation>
    <scope>NUCLEOTIDE SEQUENCE</scope>
    <source>
        <strain evidence="9">JCM 31311</strain>
    </source>
</reference>
<evidence type="ECO:0000256" key="4">
    <source>
        <dbReference type="ARBA" id="ARBA00023054"/>
    </source>
</evidence>
<dbReference type="PIRSF" id="PIRSF005719">
    <property type="entry name" value="SMC"/>
    <property type="match status" value="1"/>
</dbReference>
<evidence type="ECO:0000259" key="8">
    <source>
        <dbReference type="SMART" id="SM00968"/>
    </source>
</evidence>
<dbReference type="Gene3D" id="3.40.50.300">
    <property type="entry name" value="P-loop containing nucleotide triphosphate hydrolases"/>
    <property type="match status" value="2"/>
</dbReference>
<dbReference type="InterPro" id="IPR011890">
    <property type="entry name" value="SMC_prok"/>
</dbReference>
<dbReference type="Pfam" id="PF02463">
    <property type="entry name" value="SMC_N"/>
    <property type="match status" value="1"/>
</dbReference>
<gene>
    <name evidence="6" type="primary">smc</name>
    <name evidence="9" type="ORF">GCM10008957_00360</name>
</gene>
<organism evidence="9 10">
    <name type="scientific">Deinococcus ruber</name>
    <dbReference type="NCBI Taxonomy" id="1848197"/>
    <lineage>
        <taxon>Bacteria</taxon>
        <taxon>Thermotogati</taxon>
        <taxon>Deinococcota</taxon>
        <taxon>Deinococci</taxon>
        <taxon>Deinococcales</taxon>
        <taxon>Deinococcaceae</taxon>
        <taxon>Deinococcus</taxon>
    </lineage>
</organism>
<dbReference type="SMART" id="SM00968">
    <property type="entry name" value="SMC_hinge"/>
    <property type="match status" value="1"/>
</dbReference>
<dbReference type="Pfam" id="PF06470">
    <property type="entry name" value="SMC_hinge"/>
    <property type="match status" value="1"/>
</dbReference>
<feature type="domain" description="SMC hinge" evidence="8">
    <location>
        <begin position="485"/>
        <end position="598"/>
    </location>
</feature>
<comment type="similarity">
    <text evidence="6">Belongs to the SMC family.</text>
</comment>
<protein>
    <recommendedName>
        <fullName evidence="6">Chromosome partition protein Smc</fullName>
    </recommendedName>
</protein>
<keyword evidence="5 6" id="KW-0238">DNA-binding</keyword>
<dbReference type="Gene3D" id="1.20.1060.20">
    <property type="match status" value="1"/>
</dbReference>
<sequence length="1111" mass="118356">MITSLSLQGFKSFAALTRLEFGPGVSAVIGPNGSGKSNVVEAIRWVTHNARARELRAARASDLIFHGSGSAGTGRAPLGLAEVQLELRTPAGERVHLARRLYQDGSSEQDIAGRPARVRDVQAALRGTGLGNGGLAVIGQGEVSGVVQAAGSVLLAHLQEAAGLSRSVAARQDTAARLTEAAAHLAQVRLLEAELEQRRARLETAAHSAARHHVLTLEVLAHQDALARARALNAQTELETLRRRVETLGAESAALADAIQNAGAALESARETARVAREQARQHQQALELHQAAVRAAEQSARYLEHLEGERIALEREAAALPLTSPTEAAPDLVQLQAQADASARTAAQLTRQIRDAERQLDAARRTHGQQAQQAAAQQAERGTLEGEAARLEAERQAAETALASARQVEAQQQALLQPLEAQQQALGVQRGEAQVRAQEQASVLRAAQASLAALRRERERLEGTLNSYARYGEGARNALQQNHPGIVGSVADLLSVPAEYETAVGAALGRRLEQVVVQRADDAREIIETLKRLGGRATFLPLDLLRPRQRRDAALLHERGVLGNLADLCPSDPPIIGQNLLSDTLLIQDLASATALARRHASRPRLVTLEGELLEPGGALTGGRLRDSGAGVLADQRRLLELDDELSTLDASATRVSGEQATLSAELQYLTEQQQQLSAAVNAARVSERAAQLARAEAEARHTALLRQHAALLARLERARPAESPVSSQSADLPALEAALESLRVQAETAAHTERAAALQLASGRELAAAWKAHRAALLRSEALQVRLTTTVHSSEEQRAQLATLQAEVRRRLSDLGDFDPAAQPRAEALREQASAAYSAQIARQNQLQAQLDEARLALARREGSLPTIPDGALPPGQPREWQAALTRAQSELEALGPVNPAAAQELAHEAGRLDALVAEREDAQHAAAELETHLLALGSSEAQATDAAYRRVAQAFAGYSAELLGGEGELVREQEDGGRLTGLRLAVQPKGKRTRNLTLLSTGERTMAGLAFLFALGHAPEPGSASAAPGLPLAVLDEVDAPLDEANIRRFTHFLTLFAARGSQFLLVTHQKATMEVATALWGVTTDGSGASRVLSIRQAEDERVSVPG</sequence>
<dbReference type="GO" id="GO:0005524">
    <property type="term" value="F:ATP binding"/>
    <property type="evidence" value="ECO:0007669"/>
    <property type="project" value="UniProtKB-UniRule"/>
</dbReference>
<dbReference type="GO" id="GO:0005737">
    <property type="term" value="C:cytoplasm"/>
    <property type="evidence" value="ECO:0007669"/>
    <property type="project" value="UniProtKB-SubCell"/>
</dbReference>
<feature type="coiled-coil region" evidence="6">
    <location>
        <begin position="438"/>
        <end position="472"/>
    </location>
</feature>
<dbReference type="GO" id="GO:0030261">
    <property type="term" value="P:chromosome condensation"/>
    <property type="evidence" value="ECO:0007669"/>
    <property type="project" value="InterPro"/>
</dbReference>
<proteinExistence type="inferred from homology"/>
<evidence type="ECO:0000256" key="7">
    <source>
        <dbReference type="SAM" id="MobiDB-lite"/>
    </source>
</evidence>
<dbReference type="GO" id="GO:0007062">
    <property type="term" value="P:sister chromatid cohesion"/>
    <property type="evidence" value="ECO:0007669"/>
    <property type="project" value="InterPro"/>
</dbReference>
<name>A0A918BTY1_9DEIO</name>
<dbReference type="PANTHER" id="PTHR43977">
    <property type="entry name" value="STRUCTURAL MAINTENANCE OF CHROMOSOMES PROTEIN 3"/>
    <property type="match status" value="1"/>
</dbReference>
<dbReference type="SUPFAM" id="SSF52540">
    <property type="entry name" value="P-loop containing nucleoside triphosphate hydrolases"/>
    <property type="match status" value="1"/>
</dbReference>